<accession>X1SK84</accession>
<dbReference type="EMBL" id="BARW01014443">
    <property type="protein sequence ID" value="GAI75785.1"/>
    <property type="molecule type" value="Genomic_DNA"/>
</dbReference>
<sequence length="126" mass="13721">MGIEDKATYGEYYWAMQVEAAGYADEQIETAFAPFFRGLFADMPDIAALPSGMQTFMRALAEPPSAGFGGFALGVGVEMVDETLHTLMNPIMKMMGRSINRRSKETWLTSAGKSSLDNSSVVLFSS</sequence>
<protein>
    <submittedName>
        <fullName evidence="1">Uncharacterized protein</fullName>
    </submittedName>
</protein>
<proteinExistence type="predicted"/>
<gene>
    <name evidence="1" type="ORF">S12H4_25603</name>
</gene>
<comment type="caution">
    <text evidence="1">The sequence shown here is derived from an EMBL/GenBank/DDBJ whole genome shotgun (WGS) entry which is preliminary data.</text>
</comment>
<dbReference type="AlphaFoldDB" id="X1SK84"/>
<evidence type="ECO:0000313" key="1">
    <source>
        <dbReference type="EMBL" id="GAI75785.1"/>
    </source>
</evidence>
<organism evidence="1">
    <name type="scientific">marine sediment metagenome</name>
    <dbReference type="NCBI Taxonomy" id="412755"/>
    <lineage>
        <taxon>unclassified sequences</taxon>
        <taxon>metagenomes</taxon>
        <taxon>ecological metagenomes</taxon>
    </lineage>
</organism>
<name>X1SK84_9ZZZZ</name>
<reference evidence="1" key="1">
    <citation type="journal article" date="2014" name="Front. Microbiol.">
        <title>High frequency of phylogenetically diverse reductive dehalogenase-homologous genes in deep subseafloor sedimentary metagenomes.</title>
        <authorList>
            <person name="Kawai M."/>
            <person name="Futagami T."/>
            <person name="Toyoda A."/>
            <person name="Takaki Y."/>
            <person name="Nishi S."/>
            <person name="Hori S."/>
            <person name="Arai W."/>
            <person name="Tsubouchi T."/>
            <person name="Morono Y."/>
            <person name="Uchiyama I."/>
            <person name="Ito T."/>
            <person name="Fujiyama A."/>
            <person name="Inagaki F."/>
            <person name="Takami H."/>
        </authorList>
    </citation>
    <scope>NUCLEOTIDE SEQUENCE</scope>
    <source>
        <strain evidence="1">Expedition CK06-06</strain>
    </source>
</reference>